<dbReference type="AlphaFoldDB" id="A0A9W5K1P1"/>
<dbReference type="NCBIfam" id="TIGR03930">
    <property type="entry name" value="WXG100_ESAT6"/>
    <property type="match status" value="1"/>
</dbReference>
<proteinExistence type="predicted"/>
<evidence type="ECO:0000313" key="2">
    <source>
        <dbReference type="Proteomes" id="UP000006607"/>
    </source>
</evidence>
<dbReference type="InterPro" id="IPR010310">
    <property type="entry name" value="T7SS_ESAT-6-like"/>
</dbReference>
<dbReference type="EMBL" id="AHER01000062">
    <property type="protein sequence ID" value="EJR11975.1"/>
    <property type="molecule type" value="Genomic_DNA"/>
</dbReference>
<organism evidence="1 2">
    <name type="scientific">Bacillus cereus (strain VD014)</name>
    <dbReference type="NCBI Taxonomy" id="1053223"/>
    <lineage>
        <taxon>Bacteria</taxon>
        <taxon>Bacillati</taxon>
        <taxon>Bacillota</taxon>
        <taxon>Bacilli</taxon>
        <taxon>Bacillales</taxon>
        <taxon>Bacillaceae</taxon>
        <taxon>Bacillus</taxon>
        <taxon>Bacillus cereus group</taxon>
    </lineage>
</organism>
<comment type="caution">
    <text evidence="1">The sequence shown here is derived from an EMBL/GenBank/DDBJ whole genome shotgun (WGS) entry which is preliminary data.</text>
</comment>
<reference evidence="1" key="1">
    <citation type="submission" date="2012-04" db="EMBL/GenBank/DDBJ databases">
        <title>The Genome Sequence of Bacillus cereus VD014.</title>
        <authorList>
            <consortium name="The Broad Institute Genome Sequencing Platform"/>
            <consortium name="The Broad Institute Genome Sequencing Center for Infectious Disease"/>
            <person name="Feldgarden M."/>
            <person name="Van der Auwera G.A."/>
            <person name="Mahillon J."/>
            <person name="Duprez V."/>
            <person name="Timmery S."/>
            <person name="Mattelet C."/>
            <person name="Dierick K."/>
            <person name="Sun M."/>
            <person name="Yu Z."/>
            <person name="Zhu L."/>
            <person name="Hu X."/>
            <person name="Shank E.B."/>
            <person name="Swiecicka I."/>
            <person name="Hansen B.M."/>
            <person name="Andrup L."/>
            <person name="Young S.K."/>
            <person name="Zeng Q."/>
            <person name="Gargeya S."/>
            <person name="Fitzgerald M."/>
            <person name="Haas B."/>
            <person name="Abouelleil A."/>
            <person name="Alvarado L."/>
            <person name="Arachchi H.M."/>
            <person name="Berlin A."/>
            <person name="Chapman S.B."/>
            <person name="Goldberg J."/>
            <person name="Griggs A."/>
            <person name="Gujja S."/>
            <person name="Hansen M."/>
            <person name="Howarth C."/>
            <person name="Imamovic A."/>
            <person name="Larimer J."/>
            <person name="McCowen C."/>
            <person name="Montmayeur A."/>
            <person name="Murphy C."/>
            <person name="Neiman D."/>
            <person name="Pearson M."/>
            <person name="Priest M."/>
            <person name="Roberts A."/>
            <person name="Saif S."/>
            <person name="Shea T."/>
            <person name="Sisk P."/>
            <person name="Sykes S."/>
            <person name="Wortman J."/>
            <person name="Nusbaum C."/>
            <person name="Birren B."/>
        </authorList>
    </citation>
    <scope>NUCLEOTIDE SEQUENCE</scope>
    <source>
        <strain evidence="1">VD014</strain>
    </source>
</reference>
<gene>
    <name evidence="1" type="ORF">IIA_05810</name>
</gene>
<name>A0A9W5K1P1_BACC8</name>
<accession>A0A9W5K1P1</accession>
<evidence type="ECO:0000313" key="1">
    <source>
        <dbReference type="EMBL" id="EJR11975.1"/>
    </source>
</evidence>
<dbReference type="Pfam" id="PF06013">
    <property type="entry name" value="WXG100"/>
    <property type="match status" value="1"/>
</dbReference>
<protein>
    <submittedName>
        <fullName evidence="1">WXG100 family type VII secretion target</fullName>
    </submittedName>
</protein>
<dbReference type="InterPro" id="IPR036689">
    <property type="entry name" value="ESAT-6-like_sf"/>
</dbReference>
<dbReference type="SUPFAM" id="SSF140453">
    <property type="entry name" value="EsxAB dimer-like"/>
    <property type="match status" value="1"/>
</dbReference>
<dbReference type="Proteomes" id="UP000006607">
    <property type="component" value="Unassembled WGS sequence"/>
</dbReference>
<sequence>MSTQIKVTPEQLEQAAKTARNTRSSLEYIHKDLYSQTEFIASQWSGASSVRFYQMFNEAKPMMFNILQELDKIAVE</sequence>
<dbReference type="Gene3D" id="1.10.287.850">
    <property type="entry name" value="HP0062-like domain"/>
    <property type="match status" value="1"/>
</dbReference>